<dbReference type="AlphaFoldDB" id="A0A844G4Y7"/>
<dbReference type="EMBL" id="VUNS01000025">
    <property type="protein sequence ID" value="MST98910.1"/>
    <property type="molecule type" value="Genomic_DNA"/>
</dbReference>
<dbReference type="Gene3D" id="3.30.930.10">
    <property type="entry name" value="Bira Bifunctional Protein, Domain 2"/>
    <property type="match status" value="1"/>
</dbReference>
<keyword evidence="2" id="KW-0436">Ligase</keyword>
<organism evidence="2 3">
    <name type="scientific">Victivallis lenta</name>
    <dbReference type="NCBI Taxonomy" id="2606640"/>
    <lineage>
        <taxon>Bacteria</taxon>
        <taxon>Pseudomonadati</taxon>
        <taxon>Lentisphaerota</taxon>
        <taxon>Lentisphaeria</taxon>
        <taxon>Victivallales</taxon>
        <taxon>Victivallaceae</taxon>
        <taxon>Victivallis</taxon>
    </lineage>
</organism>
<name>A0A844G4Y7_9BACT</name>
<dbReference type="Proteomes" id="UP000435649">
    <property type="component" value="Unassembled WGS sequence"/>
</dbReference>
<dbReference type="Pfam" id="PF21948">
    <property type="entry name" value="LplA-B_cat"/>
    <property type="match status" value="1"/>
</dbReference>
<gene>
    <name evidence="2" type="ORF">FYJ85_17890</name>
</gene>
<dbReference type="PANTHER" id="PTHR43679">
    <property type="entry name" value="OCTANOYLTRANSFERASE LIPM-RELATED"/>
    <property type="match status" value="1"/>
</dbReference>
<keyword evidence="3" id="KW-1185">Reference proteome</keyword>
<dbReference type="PANTHER" id="PTHR43679:SF2">
    <property type="entry name" value="OCTANOYL-[GCVH]:PROTEIN N-OCTANOYLTRANSFERASE"/>
    <property type="match status" value="1"/>
</dbReference>
<dbReference type="RefSeq" id="WP_106051449.1">
    <property type="nucleotide sequence ID" value="NZ_DBFCGB010000028.1"/>
</dbReference>
<reference evidence="2 3" key="1">
    <citation type="submission" date="2019-08" db="EMBL/GenBank/DDBJ databases">
        <title>In-depth cultivation of the pig gut microbiome towards novel bacterial diversity and tailored functional studies.</title>
        <authorList>
            <person name="Wylensek D."/>
            <person name="Hitch T.C.A."/>
            <person name="Clavel T."/>
        </authorList>
    </citation>
    <scope>NUCLEOTIDE SEQUENCE [LARGE SCALE GENOMIC DNA]</scope>
    <source>
        <strain evidence="2 3">BBE-744-WT-12</strain>
    </source>
</reference>
<dbReference type="GO" id="GO:0016874">
    <property type="term" value="F:ligase activity"/>
    <property type="evidence" value="ECO:0007669"/>
    <property type="project" value="UniProtKB-KW"/>
</dbReference>
<evidence type="ECO:0000313" key="2">
    <source>
        <dbReference type="EMBL" id="MST98910.1"/>
    </source>
</evidence>
<dbReference type="InterPro" id="IPR050664">
    <property type="entry name" value="Octanoyltrans_LipM/LipL"/>
</dbReference>
<dbReference type="SUPFAM" id="SSF55681">
    <property type="entry name" value="Class II aaRS and biotin synthetases"/>
    <property type="match status" value="1"/>
</dbReference>
<comment type="caution">
    <text evidence="2">The sequence shown here is derived from an EMBL/GenBank/DDBJ whole genome shotgun (WGS) entry which is preliminary data.</text>
</comment>
<protein>
    <submittedName>
        <fullName evidence="2">Lipoate--protein ligase family protein</fullName>
    </submittedName>
</protein>
<dbReference type="InterPro" id="IPR045864">
    <property type="entry name" value="aa-tRNA-synth_II/BPL/LPL"/>
</dbReference>
<sequence length="233" mass="26107">MSESWLLWRDGTHDPFFNMSMDEILLEEASSLGAPLIRTYRWDRPSLSIGSSQLYPESEEARYAIVRRPTGGGNVYHDVDLTYTAVIPAGHSLTDLNRMDSYRIFHEAMLPMLAALGVAAELKSDETPNVDRATMKCFVSPSKFDIVAEAGSKYAGAAQRRTRNGILHQGSIRLSAAGGDWEKLNAALLDALQGFFGVTFRAMPIPPEWIERAETLARSKYETEEWNRAARYQ</sequence>
<dbReference type="PROSITE" id="PS51733">
    <property type="entry name" value="BPL_LPL_CATALYTIC"/>
    <property type="match status" value="1"/>
</dbReference>
<accession>A0A844G4Y7</accession>
<evidence type="ECO:0000313" key="3">
    <source>
        <dbReference type="Proteomes" id="UP000435649"/>
    </source>
</evidence>
<feature type="domain" description="BPL/LPL catalytic" evidence="1">
    <location>
        <begin position="31"/>
        <end position="228"/>
    </location>
</feature>
<proteinExistence type="predicted"/>
<evidence type="ECO:0000259" key="1">
    <source>
        <dbReference type="PROSITE" id="PS51733"/>
    </source>
</evidence>
<dbReference type="InterPro" id="IPR004143">
    <property type="entry name" value="BPL_LPL_catalytic"/>
</dbReference>